<dbReference type="GO" id="GO:0005634">
    <property type="term" value="C:nucleus"/>
    <property type="evidence" value="ECO:0007669"/>
    <property type="project" value="UniProtKB-SubCell"/>
</dbReference>
<dbReference type="SMART" id="SM00355">
    <property type="entry name" value="ZnF_C2H2"/>
    <property type="match status" value="2"/>
</dbReference>
<dbReference type="Gene3D" id="3.30.160.60">
    <property type="entry name" value="Classic Zinc Finger"/>
    <property type="match status" value="2"/>
</dbReference>
<keyword evidence="5 11" id="KW-0863">Zinc-finger</keyword>
<dbReference type="FunFam" id="3.30.160.60:FF:002061">
    <property type="entry name" value="Uncharacterized protein"/>
    <property type="match status" value="1"/>
</dbReference>
<protein>
    <submittedName>
        <fullName evidence="14">ZN132 protein</fullName>
    </submittedName>
</protein>
<dbReference type="GO" id="GO:0008270">
    <property type="term" value="F:zinc ion binding"/>
    <property type="evidence" value="ECO:0007669"/>
    <property type="project" value="UniProtKB-KW"/>
</dbReference>
<keyword evidence="3" id="KW-0479">Metal-binding</keyword>
<organism evidence="14 15">
    <name type="scientific">Zosterops hypoxanthus</name>
    <dbReference type="NCBI Taxonomy" id="2485327"/>
    <lineage>
        <taxon>Eukaryota</taxon>
        <taxon>Metazoa</taxon>
        <taxon>Chordata</taxon>
        <taxon>Craniata</taxon>
        <taxon>Vertebrata</taxon>
        <taxon>Euteleostomi</taxon>
        <taxon>Archelosauria</taxon>
        <taxon>Archosauria</taxon>
        <taxon>Dinosauria</taxon>
        <taxon>Saurischia</taxon>
        <taxon>Theropoda</taxon>
        <taxon>Coelurosauria</taxon>
        <taxon>Aves</taxon>
        <taxon>Neognathae</taxon>
        <taxon>Neoaves</taxon>
        <taxon>Telluraves</taxon>
        <taxon>Australaves</taxon>
        <taxon>Passeriformes</taxon>
        <taxon>Sylvioidea</taxon>
        <taxon>Zosteropidae</taxon>
        <taxon>Zosterops</taxon>
    </lineage>
</organism>
<evidence type="ECO:0000256" key="4">
    <source>
        <dbReference type="ARBA" id="ARBA00022737"/>
    </source>
</evidence>
<dbReference type="FunFam" id="3.30.160.60:FF:000609">
    <property type="entry name" value="zinc finger protein 621"/>
    <property type="match status" value="1"/>
</dbReference>
<evidence type="ECO:0000313" key="14">
    <source>
        <dbReference type="EMBL" id="NXR29940.1"/>
    </source>
</evidence>
<feature type="region of interest" description="Disordered" evidence="12">
    <location>
        <begin position="1"/>
        <end position="25"/>
    </location>
</feature>
<evidence type="ECO:0000256" key="12">
    <source>
        <dbReference type="SAM" id="MobiDB-lite"/>
    </source>
</evidence>
<evidence type="ECO:0000256" key="1">
    <source>
        <dbReference type="ARBA" id="ARBA00004123"/>
    </source>
</evidence>
<name>A0A7L2K2D8_9PASS</name>
<comment type="caution">
    <text evidence="14">The sequence shown here is derived from an EMBL/GenBank/DDBJ whole genome shotgun (WGS) entry which is preliminary data.</text>
</comment>
<dbReference type="PANTHER" id="PTHR23226:SF416">
    <property type="entry name" value="FI01424P"/>
    <property type="match status" value="1"/>
</dbReference>
<evidence type="ECO:0000256" key="9">
    <source>
        <dbReference type="ARBA" id="ARBA00023163"/>
    </source>
</evidence>
<keyword evidence="4" id="KW-0677">Repeat</keyword>
<evidence type="ECO:0000313" key="15">
    <source>
        <dbReference type="Proteomes" id="UP000549157"/>
    </source>
</evidence>
<feature type="domain" description="C2H2-type" evidence="13">
    <location>
        <begin position="28"/>
        <end position="55"/>
    </location>
</feature>
<evidence type="ECO:0000256" key="10">
    <source>
        <dbReference type="ARBA" id="ARBA00023242"/>
    </source>
</evidence>
<feature type="non-terminal residue" evidence="14">
    <location>
        <position position="78"/>
    </location>
</feature>
<evidence type="ECO:0000259" key="13">
    <source>
        <dbReference type="PROSITE" id="PS50157"/>
    </source>
</evidence>
<dbReference type="GO" id="GO:0000978">
    <property type="term" value="F:RNA polymerase II cis-regulatory region sequence-specific DNA binding"/>
    <property type="evidence" value="ECO:0007669"/>
    <property type="project" value="TreeGrafter"/>
</dbReference>
<dbReference type="InterPro" id="IPR036236">
    <property type="entry name" value="Znf_C2H2_sf"/>
</dbReference>
<comment type="similarity">
    <text evidence="2">Belongs to the krueppel C2H2-type zinc-finger protein family.</text>
</comment>
<dbReference type="SUPFAM" id="SSF57667">
    <property type="entry name" value="beta-beta-alpha zinc fingers"/>
    <property type="match status" value="1"/>
</dbReference>
<dbReference type="Proteomes" id="UP000549157">
    <property type="component" value="Unassembled WGS sequence"/>
</dbReference>
<keyword evidence="6" id="KW-0862">Zinc</keyword>
<gene>
    <name evidence="14" type="primary">Znf132_0</name>
    <name evidence="14" type="ORF">ZOSHYP_R11395</name>
</gene>
<keyword evidence="10" id="KW-0539">Nucleus</keyword>
<dbReference type="Pfam" id="PF00096">
    <property type="entry name" value="zf-C2H2"/>
    <property type="match status" value="2"/>
</dbReference>
<dbReference type="PANTHER" id="PTHR23226">
    <property type="entry name" value="ZINC FINGER AND SCAN DOMAIN-CONTAINING"/>
    <property type="match status" value="1"/>
</dbReference>
<proteinExistence type="inferred from homology"/>
<feature type="domain" description="C2H2-type" evidence="13">
    <location>
        <begin position="56"/>
        <end position="78"/>
    </location>
</feature>
<evidence type="ECO:0000256" key="2">
    <source>
        <dbReference type="ARBA" id="ARBA00006991"/>
    </source>
</evidence>
<evidence type="ECO:0000256" key="3">
    <source>
        <dbReference type="ARBA" id="ARBA00022723"/>
    </source>
</evidence>
<evidence type="ECO:0000256" key="7">
    <source>
        <dbReference type="ARBA" id="ARBA00023015"/>
    </source>
</evidence>
<dbReference type="EMBL" id="VWYL01000025">
    <property type="protein sequence ID" value="NXR29940.1"/>
    <property type="molecule type" value="Genomic_DNA"/>
</dbReference>
<dbReference type="OrthoDB" id="9893417at2759"/>
<comment type="subcellular location">
    <subcellularLocation>
        <location evidence="1">Nucleus</location>
    </subcellularLocation>
</comment>
<evidence type="ECO:0000256" key="6">
    <source>
        <dbReference type="ARBA" id="ARBA00022833"/>
    </source>
</evidence>
<evidence type="ECO:0000256" key="11">
    <source>
        <dbReference type="PROSITE-ProRule" id="PRU00042"/>
    </source>
</evidence>
<keyword evidence="15" id="KW-1185">Reference proteome</keyword>
<reference evidence="14 15" key="1">
    <citation type="submission" date="2019-09" db="EMBL/GenBank/DDBJ databases">
        <title>Bird 10,000 Genomes (B10K) Project - Family phase.</title>
        <authorList>
            <person name="Zhang G."/>
        </authorList>
    </citation>
    <scope>NUCLEOTIDE SEQUENCE [LARGE SCALE GENOMIC DNA]</scope>
    <source>
        <strain evidence="14">B10K-DU-001-36</strain>
        <tissue evidence="14">Muscle</tissue>
    </source>
</reference>
<dbReference type="AlphaFoldDB" id="A0A7L2K2D8"/>
<evidence type="ECO:0000256" key="5">
    <source>
        <dbReference type="ARBA" id="ARBA00022771"/>
    </source>
</evidence>
<dbReference type="PROSITE" id="PS50157">
    <property type="entry name" value="ZINC_FINGER_C2H2_2"/>
    <property type="match status" value="2"/>
</dbReference>
<dbReference type="GO" id="GO:0000981">
    <property type="term" value="F:DNA-binding transcription factor activity, RNA polymerase II-specific"/>
    <property type="evidence" value="ECO:0007669"/>
    <property type="project" value="TreeGrafter"/>
</dbReference>
<keyword evidence="9" id="KW-0804">Transcription</keyword>
<evidence type="ECO:0000256" key="8">
    <source>
        <dbReference type="ARBA" id="ARBA00023125"/>
    </source>
</evidence>
<feature type="compositionally biased region" description="Gly residues" evidence="12">
    <location>
        <begin position="1"/>
        <end position="10"/>
    </location>
</feature>
<keyword evidence="8" id="KW-0238">DNA-binding</keyword>
<accession>A0A7L2K2D8</accession>
<dbReference type="InterPro" id="IPR013087">
    <property type="entry name" value="Znf_C2H2_type"/>
</dbReference>
<keyword evidence="7" id="KW-0805">Transcription regulation</keyword>
<sequence length="78" mass="8927">ERSILGGGGSWSTESGVPEQLPDGEKPYECLKCEKSFSKRSSLICHWRIHMREQPYECPECGKSFRSNSEVICHQRSH</sequence>
<feature type="non-terminal residue" evidence="14">
    <location>
        <position position="1"/>
    </location>
</feature>
<dbReference type="PROSITE" id="PS00028">
    <property type="entry name" value="ZINC_FINGER_C2H2_1"/>
    <property type="match status" value="2"/>
</dbReference>